<dbReference type="RefSeq" id="WP_006983199.1">
    <property type="nucleotide sequence ID" value="NZ_ABVL01000030.1"/>
</dbReference>
<gene>
    <name evidence="5" type="ORF">CfE428DRAFT_5879</name>
</gene>
<evidence type="ECO:0000256" key="1">
    <source>
        <dbReference type="ARBA" id="ARBA00022553"/>
    </source>
</evidence>
<sequence>MNQRLSQSPVTAHPTPALPASPNPPARILIVDDDHLLCGLHSLVLERHGYDTVTAENGEDALTQLSFGHFDLMITDRSMPVLDGASLVLALRSAGSRIPVIMISGSLALSPLPPAVAREVNIALLKPAHPKEIVEAVAQVLKTHPTCGSRSPAFNSSAPIVRF</sequence>
<dbReference type="SMART" id="SM00448">
    <property type="entry name" value="REC"/>
    <property type="match status" value="1"/>
</dbReference>
<dbReference type="Pfam" id="PF00072">
    <property type="entry name" value="Response_reg"/>
    <property type="match status" value="1"/>
</dbReference>
<dbReference type="InterPro" id="IPR050595">
    <property type="entry name" value="Bact_response_regulator"/>
</dbReference>
<keyword evidence="1 2" id="KW-0597">Phosphoprotein</keyword>
<dbReference type="PANTHER" id="PTHR44591">
    <property type="entry name" value="STRESS RESPONSE REGULATOR PROTEIN 1"/>
    <property type="match status" value="1"/>
</dbReference>
<accession>B4DAD8</accession>
<comment type="caution">
    <text evidence="5">The sequence shown here is derived from an EMBL/GenBank/DDBJ whole genome shotgun (WGS) entry which is preliminary data.</text>
</comment>
<dbReference type="InterPro" id="IPR001789">
    <property type="entry name" value="Sig_transdc_resp-reg_receiver"/>
</dbReference>
<dbReference type="STRING" id="497964.CfE428DRAFT_5879"/>
<dbReference type="PROSITE" id="PS50110">
    <property type="entry name" value="RESPONSE_REGULATORY"/>
    <property type="match status" value="1"/>
</dbReference>
<dbReference type="Proteomes" id="UP000005824">
    <property type="component" value="Unassembled WGS sequence"/>
</dbReference>
<dbReference type="Gene3D" id="3.40.50.2300">
    <property type="match status" value="1"/>
</dbReference>
<dbReference type="InterPro" id="IPR011006">
    <property type="entry name" value="CheY-like_superfamily"/>
</dbReference>
<proteinExistence type="predicted"/>
<evidence type="ECO:0000256" key="2">
    <source>
        <dbReference type="PROSITE-ProRule" id="PRU00169"/>
    </source>
</evidence>
<evidence type="ECO:0000256" key="3">
    <source>
        <dbReference type="SAM" id="MobiDB-lite"/>
    </source>
</evidence>
<evidence type="ECO:0000313" key="5">
    <source>
        <dbReference type="EMBL" id="EDY16599.1"/>
    </source>
</evidence>
<protein>
    <submittedName>
        <fullName evidence="5">Response regulator receiver protein</fullName>
    </submittedName>
</protein>
<evidence type="ECO:0000259" key="4">
    <source>
        <dbReference type="PROSITE" id="PS50110"/>
    </source>
</evidence>
<name>B4DAD8_9BACT</name>
<dbReference type="AlphaFoldDB" id="B4DAD8"/>
<feature type="domain" description="Response regulatory" evidence="4">
    <location>
        <begin position="27"/>
        <end position="141"/>
    </location>
</feature>
<dbReference type="EMBL" id="ABVL01000030">
    <property type="protein sequence ID" value="EDY16599.1"/>
    <property type="molecule type" value="Genomic_DNA"/>
</dbReference>
<reference evidence="5 6" key="1">
    <citation type="journal article" date="2011" name="J. Bacteriol.">
        <title>Genome sequence of Chthoniobacter flavus Ellin428, an aerobic heterotrophic soil bacterium.</title>
        <authorList>
            <person name="Kant R."/>
            <person name="van Passel M.W."/>
            <person name="Palva A."/>
            <person name="Lucas S."/>
            <person name="Lapidus A."/>
            <person name="Glavina Del Rio T."/>
            <person name="Dalin E."/>
            <person name="Tice H."/>
            <person name="Bruce D."/>
            <person name="Goodwin L."/>
            <person name="Pitluck S."/>
            <person name="Larimer F.W."/>
            <person name="Land M.L."/>
            <person name="Hauser L."/>
            <person name="Sangwan P."/>
            <person name="de Vos W.M."/>
            <person name="Janssen P.H."/>
            <person name="Smidt H."/>
        </authorList>
    </citation>
    <scope>NUCLEOTIDE SEQUENCE [LARGE SCALE GENOMIC DNA]</scope>
    <source>
        <strain evidence="5 6">Ellin428</strain>
    </source>
</reference>
<dbReference type="eggNOG" id="COG0745">
    <property type="taxonomic scope" value="Bacteria"/>
</dbReference>
<dbReference type="PANTHER" id="PTHR44591:SF3">
    <property type="entry name" value="RESPONSE REGULATORY DOMAIN-CONTAINING PROTEIN"/>
    <property type="match status" value="1"/>
</dbReference>
<dbReference type="InParanoid" id="B4DAD8"/>
<organism evidence="5 6">
    <name type="scientific">Chthoniobacter flavus Ellin428</name>
    <dbReference type="NCBI Taxonomy" id="497964"/>
    <lineage>
        <taxon>Bacteria</taxon>
        <taxon>Pseudomonadati</taxon>
        <taxon>Verrucomicrobiota</taxon>
        <taxon>Spartobacteria</taxon>
        <taxon>Chthoniobacterales</taxon>
        <taxon>Chthoniobacteraceae</taxon>
        <taxon>Chthoniobacter</taxon>
    </lineage>
</organism>
<evidence type="ECO:0000313" key="6">
    <source>
        <dbReference type="Proteomes" id="UP000005824"/>
    </source>
</evidence>
<keyword evidence="6" id="KW-1185">Reference proteome</keyword>
<dbReference type="SUPFAM" id="SSF52172">
    <property type="entry name" value="CheY-like"/>
    <property type="match status" value="1"/>
</dbReference>
<dbReference type="CDD" id="cd17574">
    <property type="entry name" value="REC_OmpR"/>
    <property type="match status" value="1"/>
</dbReference>
<feature type="modified residue" description="4-aspartylphosphate" evidence="2">
    <location>
        <position position="76"/>
    </location>
</feature>
<feature type="region of interest" description="Disordered" evidence="3">
    <location>
        <begin position="1"/>
        <end position="24"/>
    </location>
</feature>
<feature type="compositionally biased region" description="Polar residues" evidence="3">
    <location>
        <begin position="1"/>
        <end position="10"/>
    </location>
</feature>
<dbReference type="GO" id="GO:0000160">
    <property type="term" value="P:phosphorelay signal transduction system"/>
    <property type="evidence" value="ECO:0007669"/>
    <property type="project" value="InterPro"/>
</dbReference>